<dbReference type="EMBL" id="CM015733">
    <property type="protein sequence ID" value="KAF3705574.1"/>
    <property type="molecule type" value="Genomic_DNA"/>
</dbReference>
<feature type="compositionally biased region" description="Basic residues" evidence="14">
    <location>
        <begin position="290"/>
        <end position="302"/>
    </location>
</feature>
<evidence type="ECO:0000313" key="19">
    <source>
        <dbReference type="EMBL" id="KAF3705574.1"/>
    </source>
</evidence>
<evidence type="ECO:0000256" key="4">
    <source>
        <dbReference type="ARBA" id="ARBA00022801"/>
    </source>
</evidence>
<proteinExistence type="inferred from homology"/>
<dbReference type="GO" id="GO:0000398">
    <property type="term" value="P:mRNA splicing, via spliceosome"/>
    <property type="evidence" value="ECO:0007669"/>
    <property type="project" value="UniProtKB-ARBA"/>
</dbReference>
<sequence length="1451" mass="162212">MESAEANSEKTGSVSAAQRRAEMRRRKLLMNSEDRMNRIVGFAKNETENNGASRRPTEPRFHLDLDRAELWPSPSSSQRPSPFLTEVSGLGSHSHGTTPERRGSPLPGCNELPGGLMEDDGGVRQRPRGERVSDDISGSPRRGLQKYLSRFDDAMKLRGQLASERPAQDGGSDSDEFDPFRIFRLIGSVLLAVFVRVFVCKYLSIFAPFLTLELAYMGLSKYFPKVEKKTQTTVLTAALLLSGIPAEVINRSMDTYRRMGDVFADLCIYFFTFILSHEILLIIGHYRKRSAGRGRSGSRSKSRSPDKRSKKDDRDRNRRERSRSRDRRRSRSRDRKRARSRSKEKDGIDPLSEKKKVKEEKEDEKVEDQDFDQNKLEEEMRKRKERVEKWREEQRKKAIENIGELKKELEEMKQGKKWSLEDDDDDDEEGSAPMEADDEDGEDKGEQKETEIKEEKKEEGEKEKEIPMEQQAEEDDVDPLDAYMEEVKQEVKKFNIGAMKGNDKKGSMMVTKVVTVVKTKKGPHTHKKKGELMENDQDAMEYSSEEEEVDLQTALTGFQTKQRKILEPVDHGKIQYEGYRKNFYVEVPELAKMTQEEVNACRLELEGIIVKGKGCPKPIKTWVQCGVSMKILNALKRHGYEKPTPIQAQAIPAIMSGRDLIGIAKTGSGKTIAFLLPMFRHIMDQRPLEESEGPISVIMTPTRELALQITKECKKFSKPLGLRVESPTCGELQYVVLDEADRMFDMGFEPQVMRIVDNVRPDRQTVMFSATFPRAMEALARRILSKPIEVQVGGRSVVCSDVEQHVLVIEEDKKFLKLLEILGHYQEKGSVIIFVDKQEHADALLKDLMKASYPCMSLHGGIDQYDRDSIINDFKNGACRLMVATSVAARGLDVKQLILVVNYNCPNHYEDYVHRAGRTGRAGNKGYAYTFITEDQVRYAGDIIKALELSGSPVPPELEQLWASFKDQQKAEGKTIKSSSGFSGKGFKFDETEHALANERKKLQKAALGLQDSDDEDGALDIEEQIESMFNSKKRVKDLSAPGSAAGSAGTANATAAAPGGLPGLGPTSAGNIQKLEMAKRLALKINAQKNLGAEAQDVMQQATNAILRGGTIMTPSVSAKTIAEQLAEKINAKLNYTPVEKLEEERQAAEQAETVKRYEEELEINDFPQTARWKVTSKEALQRIGEYSEAAITIRGTYFPPGKEPKEGERKIYLAIESANEMAVQKAKTEITRLIKEELIRLTMMRQVTSSDFCMNSRPSCLAEDGHHPAAHFNLCTSQSNKFYPPPPPSSLQMTLAPMALPAQSHKPMVCQRQEVLGGDLRSPGKLPGVKSADQLQDESKKKTKAAGKTGRRGRPLGTTKLAGYRTSTGRPLGTTRAAGFKTSPGRPLGTTRAAGYKVSPGRPPGSIKGLSRLNKLAYGSTCSGAAFPYPPPHKEILCEPSCKEKTANE</sequence>
<evidence type="ECO:0000256" key="1">
    <source>
        <dbReference type="ARBA" id="ARBA00004408"/>
    </source>
</evidence>
<dbReference type="SMART" id="SM00490">
    <property type="entry name" value="HELICc"/>
    <property type="match status" value="1"/>
</dbReference>
<dbReference type="GO" id="GO:0015030">
    <property type="term" value="C:Cajal body"/>
    <property type="evidence" value="ECO:0007669"/>
    <property type="project" value="UniProtKB-SubCell"/>
</dbReference>
<dbReference type="EC" id="3.6.4.13" evidence="2"/>
<evidence type="ECO:0000256" key="5">
    <source>
        <dbReference type="ARBA" id="ARBA00022806"/>
    </source>
</evidence>
<feature type="region of interest" description="Disordered" evidence="14">
    <location>
        <begin position="290"/>
        <end position="476"/>
    </location>
</feature>
<feature type="compositionally biased region" description="Basic residues" evidence="14">
    <location>
        <begin position="319"/>
        <end position="340"/>
    </location>
</feature>
<evidence type="ECO:0000259" key="17">
    <source>
        <dbReference type="PROSITE" id="PS51194"/>
    </source>
</evidence>
<dbReference type="InterPro" id="IPR001650">
    <property type="entry name" value="Helicase_C-like"/>
</dbReference>
<dbReference type="InterPro" id="IPR027417">
    <property type="entry name" value="P-loop_NTPase"/>
</dbReference>
<comment type="similarity">
    <text evidence="9">Belongs to the DEAD box helicase family. DDX46/PRP5 subfamily.</text>
</comment>
<evidence type="ECO:0000313" key="20">
    <source>
        <dbReference type="Proteomes" id="UP000503349"/>
    </source>
</evidence>
<evidence type="ECO:0000256" key="2">
    <source>
        <dbReference type="ARBA" id="ARBA00012552"/>
    </source>
</evidence>
<dbReference type="SMART" id="SM00487">
    <property type="entry name" value="DEXDc"/>
    <property type="match status" value="1"/>
</dbReference>
<keyword evidence="4" id="KW-0378">Hydrolase</keyword>
<feature type="region of interest" description="Disordered" evidence="14">
    <location>
        <begin position="1"/>
        <end position="142"/>
    </location>
</feature>
<dbReference type="Pfam" id="PF17724">
    <property type="entry name" value="DUF5568"/>
    <property type="match status" value="1"/>
</dbReference>
<feature type="domain" description="Helicase ATP-binding" evidence="16">
    <location>
        <begin position="651"/>
        <end position="790"/>
    </location>
</feature>
<dbReference type="Pfam" id="PF23469">
    <property type="entry name" value="KH_12"/>
    <property type="match status" value="1"/>
</dbReference>
<feature type="compositionally biased region" description="Basic and acidic residues" evidence="14">
    <location>
        <begin position="372"/>
        <end position="420"/>
    </location>
</feature>
<feature type="compositionally biased region" description="Basic and acidic residues" evidence="14">
    <location>
        <begin position="121"/>
        <end position="134"/>
    </location>
</feature>
<name>A0A6G1QSV1_CHAAH</name>
<dbReference type="InterPro" id="IPR056149">
    <property type="entry name" value="PRP5/DDX46/KHDC4_KH"/>
</dbReference>
<reference evidence="20" key="2">
    <citation type="submission" date="2019-02" db="EMBL/GenBank/DDBJ databases">
        <title>Opniocepnalus argus Var Kimnra genome.</title>
        <authorList>
            <person name="Zhou C."/>
            <person name="Xiao S."/>
        </authorList>
    </citation>
    <scope>NUCLEOTIDE SEQUENCE [LARGE SCALE GENOMIC DNA]</scope>
</reference>
<accession>A0A6G1QSV1</accession>
<keyword evidence="15" id="KW-1133">Transmembrane helix</keyword>
<dbReference type="Pfam" id="PF00271">
    <property type="entry name" value="Helicase_C"/>
    <property type="match status" value="1"/>
</dbReference>
<evidence type="ECO:0000256" key="11">
    <source>
        <dbReference type="ARBA" id="ARBA00050029"/>
    </source>
</evidence>
<feature type="transmembrane region" description="Helical" evidence="15">
    <location>
        <begin position="262"/>
        <end position="286"/>
    </location>
</feature>
<dbReference type="Gene3D" id="3.40.50.300">
    <property type="entry name" value="P-loop containing nucleotide triphosphate hydrolases"/>
    <property type="match status" value="3"/>
</dbReference>
<feature type="transmembrane region" description="Helical" evidence="15">
    <location>
        <begin position="230"/>
        <end position="250"/>
    </location>
</feature>
<feature type="compositionally biased region" description="Basic and acidic residues" evidence="14">
    <location>
        <begin position="444"/>
        <end position="467"/>
    </location>
</feature>
<dbReference type="SUPFAM" id="SSF52540">
    <property type="entry name" value="P-loop containing nucleoside triphosphate hydrolases"/>
    <property type="match status" value="2"/>
</dbReference>
<dbReference type="GO" id="GO:0016787">
    <property type="term" value="F:hydrolase activity"/>
    <property type="evidence" value="ECO:0007669"/>
    <property type="project" value="UniProtKB-KW"/>
</dbReference>
<dbReference type="CDD" id="cd18787">
    <property type="entry name" value="SF2_C_DEAD"/>
    <property type="match status" value="1"/>
</dbReference>
<dbReference type="InterPro" id="IPR040419">
    <property type="entry name" value="DUF5568"/>
</dbReference>
<comment type="function">
    <text evidence="10">Component of the 17S U2 SnRNP complex of the spliceosome, a large ribonucleoprotein complex that removes introns from transcribed pre-mRNAs. The 17S U2 SnRNP complex (1) directly participates in early spliceosome assembly and (2) mediates recognition of the intron branch site during pre-mRNA splicing by promoting the selection of the pre-mRNA branch-site adenosine, the nucleophile for the first step of splicing. Within the 17S U2 SnRNP complex, DDX46 plays essential roles during assembly of pre-spliceosome and proofreading of the branch site.</text>
</comment>
<feature type="compositionally biased region" description="Acidic residues" evidence="14">
    <location>
        <begin position="421"/>
        <end position="443"/>
    </location>
</feature>
<dbReference type="FunFam" id="3.40.50.300:FF:000584">
    <property type="entry name" value="probable ATP-dependent RNA helicase DDX46"/>
    <property type="match status" value="1"/>
</dbReference>
<dbReference type="PROSITE" id="PS51195">
    <property type="entry name" value="Q_MOTIF"/>
    <property type="match status" value="1"/>
</dbReference>
<evidence type="ECO:0000256" key="12">
    <source>
        <dbReference type="ARBA" id="ARBA00050042"/>
    </source>
</evidence>
<feature type="compositionally biased region" description="Basic and acidic residues" evidence="14">
    <location>
        <begin position="341"/>
        <end position="364"/>
    </location>
</feature>
<dbReference type="PROSITE" id="PS51192">
    <property type="entry name" value="HELICASE_ATP_BIND_1"/>
    <property type="match status" value="1"/>
</dbReference>
<dbReference type="Pfam" id="PF00270">
    <property type="entry name" value="DEAD"/>
    <property type="match status" value="2"/>
</dbReference>
<keyword evidence="20" id="KW-1185">Reference proteome</keyword>
<dbReference type="InterPro" id="IPR016719">
    <property type="entry name" value="CAMLG"/>
</dbReference>
<comment type="subcellular location">
    <subcellularLocation>
        <location evidence="1">Nucleus</location>
        <location evidence="1">Cajal body</location>
    </subcellularLocation>
</comment>
<evidence type="ECO:0000259" key="18">
    <source>
        <dbReference type="PROSITE" id="PS51195"/>
    </source>
</evidence>
<feature type="compositionally biased region" description="Low complexity" evidence="14">
    <location>
        <begin position="72"/>
        <end position="82"/>
    </location>
</feature>
<protein>
    <recommendedName>
        <fullName evidence="11">Probable ATP-dependent RNA helicase DDX46</fullName>
        <ecNumber evidence="2">3.6.4.13</ecNumber>
    </recommendedName>
    <alternativeName>
        <fullName evidence="12">DEAD box protein 46</fullName>
    </alternativeName>
</protein>
<keyword evidence="6" id="KW-0067">ATP-binding</keyword>
<feature type="compositionally biased region" description="Basic and acidic residues" evidence="14">
    <location>
        <begin position="303"/>
        <end position="318"/>
    </location>
</feature>
<feature type="compositionally biased region" description="Polar residues" evidence="14">
    <location>
        <begin position="1"/>
        <end position="16"/>
    </location>
</feature>
<dbReference type="GO" id="GO:0005524">
    <property type="term" value="F:ATP binding"/>
    <property type="evidence" value="ECO:0007669"/>
    <property type="project" value="UniProtKB-KW"/>
</dbReference>
<evidence type="ECO:0000256" key="6">
    <source>
        <dbReference type="ARBA" id="ARBA00022840"/>
    </source>
</evidence>
<evidence type="ECO:0000256" key="8">
    <source>
        <dbReference type="ARBA" id="ARBA00023242"/>
    </source>
</evidence>
<dbReference type="PANTHER" id="PTHR47958">
    <property type="entry name" value="ATP-DEPENDENT RNA HELICASE DBP3"/>
    <property type="match status" value="1"/>
</dbReference>
<feature type="domain" description="Helicase C-terminal" evidence="17">
    <location>
        <begin position="801"/>
        <end position="962"/>
    </location>
</feature>
<dbReference type="InterPro" id="IPR014001">
    <property type="entry name" value="Helicase_ATP-bd"/>
</dbReference>
<evidence type="ECO:0000256" key="14">
    <source>
        <dbReference type="SAM" id="MobiDB-lite"/>
    </source>
</evidence>
<evidence type="ECO:0000256" key="3">
    <source>
        <dbReference type="ARBA" id="ARBA00022741"/>
    </source>
</evidence>
<keyword evidence="7" id="KW-0175">Coiled coil</keyword>
<dbReference type="Proteomes" id="UP000503349">
    <property type="component" value="Chromosome 22"/>
</dbReference>
<feature type="transmembrane region" description="Helical" evidence="15">
    <location>
        <begin position="189"/>
        <end position="210"/>
    </location>
</feature>
<feature type="region of interest" description="Disordered" evidence="14">
    <location>
        <begin position="1320"/>
        <end position="1410"/>
    </location>
</feature>
<evidence type="ECO:0000256" key="13">
    <source>
        <dbReference type="PROSITE-ProRule" id="PRU00552"/>
    </source>
</evidence>
<evidence type="ECO:0000259" key="16">
    <source>
        <dbReference type="PROSITE" id="PS51192"/>
    </source>
</evidence>
<keyword evidence="5 19" id="KW-0347">Helicase</keyword>
<keyword evidence="8" id="KW-0539">Nucleus</keyword>
<dbReference type="CDD" id="cd22473">
    <property type="entry name" value="KH-I_DDX46"/>
    <property type="match status" value="1"/>
</dbReference>
<evidence type="ECO:0000256" key="15">
    <source>
        <dbReference type="SAM" id="Phobius"/>
    </source>
</evidence>
<feature type="short sequence motif" description="Q motif" evidence="13">
    <location>
        <begin position="620"/>
        <end position="648"/>
    </location>
</feature>
<dbReference type="PROSITE" id="PS00039">
    <property type="entry name" value="DEAD_ATP_HELICASE"/>
    <property type="match status" value="1"/>
</dbReference>
<dbReference type="InterPro" id="IPR000629">
    <property type="entry name" value="RNA-helicase_DEAD-box_CS"/>
</dbReference>
<feature type="compositionally biased region" description="Basic residues" evidence="14">
    <location>
        <begin position="1343"/>
        <end position="1356"/>
    </location>
</feature>
<feature type="compositionally biased region" description="Basic and acidic residues" evidence="14">
    <location>
        <begin position="55"/>
        <end position="69"/>
    </location>
</feature>
<dbReference type="InterPro" id="IPR011545">
    <property type="entry name" value="DEAD/DEAH_box_helicase_dom"/>
</dbReference>
<reference evidence="19 20" key="1">
    <citation type="submission" date="2019-02" db="EMBL/GenBank/DDBJ databases">
        <title>Opniocepnalus argus genome.</title>
        <authorList>
            <person name="Zhou C."/>
            <person name="Xiao S."/>
        </authorList>
    </citation>
    <scope>NUCLEOTIDE SEQUENCE [LARGE SCALE GENOMIC DNA]</scope>
    <source>
        <strain evidence="19">OARG1902GOOAL</strain>
        <tissue evidence="19">Muscle</tissue>
    </source>
</reference>
<keyword evidence="15" id="KW-0472">Membrane</keyword>
<feature type="domain" description="DEAD-box RNA helicase Q" evidence="18">
    <location>
        <begin position="620"/>
        <end position="648"/>
    </location>
</feature>
<evidence type="ECO:0000256" key="10">
    <source>
        <dbReference type="ARBA" id="ARBA00049949"/>
    </source>
</evidence>
<evidence type="ECO:0000256" key="9">
    <source>
        <dbReference type="ARBA" id="ARBA00038511"/>
    </source>
</evidence>
<keyword evidence="3" id="KW-0547">Nucleotide-binding</keyword>
<dbReference type="GO" id="GO:0003724">
    <property type="term" value="F:RNA helicase activity"/>
    <property type="evidence" value="ECO:0007669"/>
    <property type="project" value="UniProtKB-EC"/>
</dbReference>
<keyword evidence="15" id="KW-0812">Transmembrane</keyword>
<evidence type="ECO:0000256" key="7">
    <source>
        <dbReference type="ARBA" id="ARBA00023054"/>
    </source>
</evidence>
<dbReference type="InterPro" id="IPR014014">
    <property type="entry name" value="RNA_helicase_DEAD_Q_motif"/>
</dbReference>
<dbReference type="Pfam" id="PF14963">
    <property type="entry name" value="Get2_like"/>
    <property type="match status" value="1"/>
</dbReference>
<dbReference type="PROSITE" id="PS51194">
    <property type="entry name" value="HELICASE_CTER"/>
    <property type="match status" value="1"/>
</dbReference>
<organism evidence="19 20">
    <name type="scientific">Channa argus</name>
    <name type="common">Northern snakehead</name>
    <name type="synonym">Ophicephalus argus</name>
    <dbReference type="NCBI Taxonomy" id="215402"/>
    <lineage>
        <taxon>Eukaryota</taxon>
        <taxon>Metazoa</taxon>
        <taxon>Chordata</taxon>
        <taxon>Craniata</taxon>
        <taxon>Vertebrata</taxon>
        <taxon>Euteleostomi</taxon>
        <taxon>Actinopterygii</taxon>
        <taxon>Neopterygii</taxon>
        <taxon>Teleostei</taxon>
        <taxon>Neoteleostei</taxon>
        <taxon>Acanthomorphata</taxon>
        <taxon>Anabantaria</taxon>
        <taxon>Anabantiformes</taxon>
        <taxon>Channoidei</taxon>
        <taxon>Channidae</taxon>
        <taxon>Channa</taxon>
    </lineage>
</organism>
<gene>
    <name evidence="19" type="ORF">EXN66_Car021265</name>
</gene>
<dbReference type="GO" id="GO:0003676">
    <property type="term" value="F:nucleic acid binding"/>
    <property type="evidence" value="ECO:0007669"/>
    <property type="project" value="InterPro"/>
</dbReference>